<dbReference type="Proteomes" id="UP000199207">
    <property type="component" value="Unassembled WGS sequence"/>
</dbReference>
<sequence>MTQWLTGPRDDPAERAHRMVAASLRAAYAWSVRRQQPDAMREVARMTGVVMEAHGPGHGPVTPLDLVGCLQERLGMMPALASDPDQAIAQAVLLDSDGRLTAEAYDLACEYALPMGEPPNTPHWMPTWTRMCADQIRSETFNSLTDGKDQEKYVVSRRFLIEHPADSLSELQRLVSETGVTPPPGGYTEIPADHVYQSPGGEPWWWPCPYCRWPMAVAGTTVRCRYVPHAAVYQLTEGRTAMSRPTLSRVDEGRPRLTTPVARPAAGSRCVSFGVWRFVVVPGASELRIKRSLEKLGAAVTLWPKLDHYDLEVRAGEKEFRIDVKEYRSPHRLIADLRTKAPNARILLPKTHEHQLGTVKTVMPSLQITTETKFSTEVRRALRTA</sequence>
<organism evidence="3 4">
    <name type="scientific">Streptomyces aidingensis</name>
    <dbReference type="NCBI Taxonomy" id="910347"/>
    <lineage>
        <taxon>Bacteria</taxon>
        <taxon>Bacillati</taxon>
        <taxon>Actinomycetota</taxon>
        <taxon>Actinomycetes</taxon>
        <taxon>Kitasatosporales</taxon>
        <taxon>Streptomycetaceae</taxon>
        <taxon>Streptomyces</taxon>
    </lineage>
</organism>
<reference evidence="3 4" key="1">
    <citation type="submission" date="2016-10" db="EMBL/GenBank/DDBJ databases">
        <authorList>
            <person name="de Groot N.N."/>
        </authorList>
    </citation>
    <scope>NUCLEOTIDE SEQUENCE [LARGE SCALE GENOMIC DNA]</scope>
    <source>
        <strain evidence="3 4">CGMCC 4.5739</strain>
    </source>
</reference>
<feature type="domain" description="REase associating with pPIWI RE" evidence="1">
    <location>
        <begin position="283"/>
        <end position="383"/>
    </location>
</feature>
<evidence type="ECO:0000313" key="3">
    <source>
        <dbReference type="EMBL" id="SFD43054.1"/>
    </source>
</evidence>
<dbReference type="AlphaFoldDB" id="A0A1I1S970"/>
<accession>A0A1I1S970</accession>
<dbReference type="InterPro" id="IPR040828">
    <property type="entry name" value="pPIWI_RE_REase"/>
</dbReference>
<keyword evidence="4" id="KW-1185">Reference proteome</keyword>
<dbReference type="Pfam" id="PF18154">
    <property type="entry name" value="pPIWI_RE_REase"/>
    <property type="match status" value="1"/>
</dbReference>
<dbReference type="Pfam" id="PF18156">
    <property type="entry name" value="pPIWI_RE_Y"/>
    <property type="match status" value="1"/>
</dbReference>
<evidence type="ECO:0000259" key="1">
    <source>
        <dbReference type="Pfam" id="PF18154"/>
    </source>
</evidence>
<gene>
    <name evidence="3" type="ORF">SAMN05421773_11531</name>
</gene>
<name>A0A1I1S970_9ACTN</name>
<dbReference type="EMBL" id="FOLM01000015">
    <property type="protein sequence ID" value="SFD43054.1"/>
    <property type="molecule type" value="Genomic_DNA"/>
</dbReference>
<dbReference type="OrthoDB" id="580959at2"/>
<dbReference type="RefSeq" id="WP_093840822.1">
    <property type="nucleotide sequence ID" value="NZ_FOLM01000015.1"/>
</dbReference>
<proteinExistence type="predicted"/>
<feature type="domain" description="pPIWI-RE three-gene island" evidence="2">
    <location>
        <begin position="17"/>
        <end position="165"/>
    </location>
</feature>
<dbReference type="InterPro" id="IPR041191">
    <property type="entry name" value="pPIWI_RE_Y"/>
</dbReference>
<protein>
    <recommendedName>
        <fullName evidence="5">REase associating with pPIWI RE domain-containing protein</fullName>
    </recommendedName>
</protein>
<evidence type="ECO:0000313" key="4">
    <source>
        <dbReference type="Proteomes" id="UP000199207"/>
    </source>
</evidence>
<evidence type="ECO:0008006" key="5">
    <source>
        <dbReference type="Google" id="ProtNLM"/>
    </source>
</evidence>
<evidence type="ECO:0000259" key="2">
    <source>
        <dbReference type="Pfam" id="PF18156"/>
    </source>
</evidence>
<dbReference type="STRING" id="910347.SAMN05421773_11531"/>